<name>A0A2H3JF59_WOLCO</name>
<dbReference type="InterPro" id="IPR050121">
    <property type="entry name" value="Cytochrome_P450_monoxygenase"/>
</dbReference>
<evidence type="ECO:0000313" key="12">
    <source>
        <dbReference type="Proteomes" id="UP000218811"/>
    </source>
</evidence>
<proteinExistence type="inferred from homology"/>
<keyword evidence="5 9" id="KW-0479">Metal-binding</keyword>
<protein>
    <submittedName>
        <fullName evidence="11">Cytochrome P450</fullName>
    </submittedName>
</protein>
<accession>A0A2H3JF59</accession>
<sequence length="552" mass="61296">MSIGASAGSFGFASESILLIFAWLVILFFWRKNSFKSLDNIPGPPTDSIWTGNTTKFFTRHGAAFQSHIALNYGPVVRMHGLFGRSILYISDPQALHNILIKEEPIYQESAMFIKSNYLQFGRGLLATLGEQHRKQRKMLNPVFSVNHMRRLIPVFYNVVHRLRDGMAAEVGKGAQELDVLHWFGRAALELIGQGGLGYSFDPLTEQIPNAYGDAIKEVTPTSQALDLPRRLLPLVDEVGPAWLRRAVLQILPSRTVRKALRVVDTMDMASKEVYEAKKAAITAGDEALLNWIGEGKDIMSVLMKANMEASDEDRLPEEEVIGQMTTLMFAATDTTSNTLCRILYLLATHPDVQQELREELQAAGAAENLAYDELNKLPLLDAVCRETIRLYPTVTLSTRMPIQDTTLSLGEPVIGKDGAIMKEIMIPKGTEIVIGTLGCNANKNLWGEDALKWKPRRWIKGLPAAVTDSPIPGVYSNLMTFLGGKRACIGFKFSEMEMKVVLSVMVSTFVFELTGKPITWNVAGVWYPTVGMESNNPEMPIKVRLYKGASA</sequence>
<keyword evidence="7 9" id="KW-0408">Iron</keyword>
<evidence type="ECO:0000256" key="5">
    <source>
        <dbReference type="ARBA" id="ARBA00022723"/>
    </source>
</evidence>
<dbReference type="InterPro" id="IPR001128">
    <property type="entry name" value="Cyt_P450"/>
</dbReference>
<dbReference type="GO" id="GO:0004497">
    <property type="term" value="F:monooxygenase activity"/>
    <property type="evidence" value="ECO:0007669"/>
    <property type="project" value="UniProtKB-KW"/>
</dbReference>
<keyword evidence="8" id="KW-0503">Monooxygenase</keyword>
<comment type="cofactor">
    <cofactor evidence="1 9">
        <name>heme</name>
        <dbReference type="ChEBI" id="CHEBI:30413"/>
    </cofactor>
</comment>
<feature type="transmembrane region" description="Helical" evidence="10">
    <location>
        <begin position="12"/>
        <end position="30"/>
    </location>
</feature>
<evidence type="ECO:0000256" key="2">
    <source>
        <dbReference type="ARBA" id="ARBA00005179"/>
    </source>
</evidence>
<keyword evidence="10" id="KW-1133">Transmembrane helix</keyword>
<dbReference type="Proteomes" id="UP000218811">
    <property type="component" value="Unassembled WGS sequence"/>
</dbReference>
<evidence type="ECO:0000256" key="8">
    <source>
        <dbReference type="ARBA" id="ARBA00023033"/>
    </source>
</evidence>
<dbReference type="InterPro" id="IPR002401">
    <property type="entry name" value="Cyt_P450_E_grp-I"/>
</dbReference>
<dbReference type="PRINTS" id="PR00463">
    <property type="entry name" value="EP450I"/>
</dbReference>
<feature type="binding site" description="axial binding residue" evidence="9">
    <location>
        <position position="489"/>
    </location>
    <ligand>
        <name>heme</name>
        <dbReference type="ChEBI" id="CHEBI:30413"/>
    </ligand>
    <ligandPart>
        <name>Fe</name>
        <dbReference type="ChEBI" id="CHEBI:18248"/>
    </ligandPart>
</feature>
<comment type="similarity">
    <text evidence="3">Belongs to the cytochrome P450 family.</text>
</comment>
<keyword evidence="12" id="KW-1185">Reference proteome</keyword>
<evidence type="ECO:0000256" key="4">
    <source>
        <dbReference type="ARBA" id="ARBA00022617"/>
    </source>
</evidence>
<evidence type="ECO:0000256" key="1">
    <source>
        <dbReference type="ARBA" id="ARBA00001971"/>
    </source>
</evidence>
<evidence type="ECO:0000313" key="11">
    <source>
        <dbReference type="EMBL" id="PCH40531.1"/>
    </source>
</evidence>
<dbReference type="OMA" id="ASTHPMP"/>
<dbReference type="Pfam" id="PF00067">
    <property type="entry name" value="p450"/>
    <property type="match status" value="1"/>
</dbReference>
<dbReference type="AlphaFoldDB" id="A0A2H3JF59"/>
<organism evidence="11 12">
    <name type="scientific">Wolfiporia cocos (strain MD-104)</name>
    <name type="common">Brown rot fungus</name>
    <dbReference type="NCBI Taxonomy" id="742152"/>
    <lineage>
        <taxon>Eukaryota</taxon>
        <taxon>Fungi</taxon>
        <taxon>Dikarya</taxon>
        <taxon>Basidiomycota</taxon>
        <taxon>Agaricomycotina</taxon>
        <taxon>Agaricomycetes</taxon>
        <taxon>Polyporales</taxon>
        <taxon>Phaeolaceae</taxon>
        <taxon>Wolfiporia</taxon>
    </lineage>
</organism>
<dbReference type="CDD" id="cd11069">
    <property type="entry name" value="CYP_FUM15-like"/>
    <property type="match status" value="1"/>
</dbReference>
<dbReference type="EMBL" id="KB468053">
    <property type="protein sequence ID" value="PCH40531.1"/>
    <property type="molecule type" value="Genomic_DNA"/>
</dbReference>
<comment type="pathway">
    <text evidence="2">Secondary metabolite biosynthesis.</text>
</comment>
<keyword evidence="6" id="KW-0560">Oxidoreductase</keyword>
<dbReference type="PRINTS" id="PR00385">
    <property type="entry name" value="P450"/>
</dbReference>
<dbReference type="Gene3D" id="1.10.630.10">
    <property type="entry name" value="Cytochrome P450"/>
    <property type="match status" value="1"/>
</dbReference>
<gene>
    <name evidence="11" type="ORF">WOLCODRAFT_24175</name>
</gene>
<keyword evidence="10" id="KW-0472">Membrane</keyword>
<keyword evidence="10" id="KW-0812">Transmembrane</keyword>
<keyword evidence="4 9" id="KW-0349">Heme</keyword>
<dbReference type="SUPFAM" id="SSF48264">
    <property type="entry name" value="Cytochrome P450"/>
    <property type="match status" value="1"/>
</dbReference>
<dbReference type="GO" id="GO:0005506">
    <property type="term" value="F:iron ion binding"/>
    <property type="evidence" value="ECO:0007669"/>
    <property type="project" value="InterPro"/>
</dbReference>
<reference evidence="11 12" key="1">
    <citation type="journal article" date="2012" name="Science">
        <title>The Paleozoic origin of enzymatic lignin decomposition reconstructed from 31 fungal genomes.</title>
        <authorList>
            <person name="Floudas D."/>
            <person name="Binder M."/>
            <person name="Riley R."/>
            <person name="Barry K."/>
            <person name="Blanchette R.A."/>
            <person name="Henrissat B."/>
            <person name="Martinez A.T."/>
            <person name="Otillar R."/>
            <person name="Spatafora J.W."/>
            <person name="Yadav J.S."/>
            <person name="Aerts A."/>
            <person name="Benoit I."/>
            <person name="Boyd A."/>
            <person name="Carlson A."/>
            <person name="Copeland A."/>
            <person name="Coutinho P.M."/>
            <person name="de Vries R.P."/>
            <person name="Ferreira P."/>
            <person name="Findley K."/>
            <person name="Foster B."/>
            <person name="Gaskell J."/>
            <person name="Glotzer D."/>
            <person name="Gorecki P."/>
            <person name="Heitman J."/>
            <person name="Hesse C."/>
            <person name="Hori C."/>
            <person name="Igarashi K."/>
            <person name="Jurgens J.A."/>
            <person name="Kallen N."/>
            <person name="Kersten P."/>
            <person name="Kohler A."/>
            <person name="Kuees U."/>
            <person name="Kumar T.K.A."/>
            <person name="Kuo A."/>
            <person name="LaButti K."/>
            <person name="Larrondo L.F."/>
            <person name="Lindquist E."/>
            <person name="Ling A."/>
            <person name="Lombard V."/>
            <person name="Lucas S."/>
            <person name="Lundell T."/>
            <person name="Martin R."/>
            <person name="McLaughlin D.J."/>
            <person name="Morgenstern I."/>
            <person name="Morin E."/>
            <person name="Murat C."/>
            <person name="Nagy L.G."/>
            <person name="Nolan M."/>
            <person name="Ohm R.A."/>
            <person name="Patyshakuliyeva A."/>
            <person name="Rokas A."/>
            <person name="Ruiz-Duenas F.J."/>
            <person name="Sabat G."/>
            <person name="Salamov A."/>
            <person name="Samejima M."/>
            <person name="Schmutz J."/>
            <person name="Slot J.C."/>
            <person name="St John F."/>
            <person name="Stenlid J."/>
            <person name="Sun H."/>
            <person name="Sun S."/>
            <person name="Syed K."/>
            <person name="Tsang A."/>
            <person name="Wiebenga A."/>
            <person name="Young D."/>
            <person name="Pisabarro A."/>
            <person name="Eastwood D.C."/>
            <person name="Martin F."/>
            <person name="Cullen D."/>
            <person name="Grigoriev I.V."/>
            <person name="Hibbett D.S."/>
        </authorList>
    </citation>
    <scope>NUCLEOTIDE SEQUENCE [LARGE SCALE GENOMIC DNA]</scope>
    <source>
        <strain evidence="11 12">MD-104</strain>
    </source>
</reference>
<dbReference type="STRING" id="742152.A0A2H3JF59"/>
<evidence type="ECO:0000256" key="6">
    <source>
        <dbReference type="ARBA" id="ARBA00023002"/>
    </source>
</evidence>
<evidence type="ECO:0000256" key="3">
    <source>
        <dbReference type="ARBA" id="ARBA00010617"/>
    </source>
</evidence>
<dbReference type="GO" id="GO:0020037">
    <property type="term" value="F:heme binding"/>
    <property type="evidence" value="ECO:0007669"/>
    <property type="project" value="InterPro"/>
</dbReference>
<evidence type="ECO:0000256" key="7">
    <source>
        <dbReference type="ARBA" id="ARBA00023004"/>
    </source>
</evidence>
<dbReference type="InterPro" id="IPR036396">
    <property type="entry name" value="Cyt_P450_sf"/>
</dbReference>
<dbReference type="PANTHER" id="PTHR24305">
    <property type="entry name" value="CYTOCHROME P450"/>
    <property type="match status" value="1"/>
</dbReference>
<dbReference type="OrthoDB" id="1470350at2759"/>
<evidence type="ECO:0000256" key="10">
    <source>
        <dbReference type="SAM" id="Phobius"/>
    </source>
</evidence>
<dbReference type="PANTHER" id="PTHR24305:SF166">
    <property type="entry name" value="CYTOCHROME P450 12A4, MITOCHONDRIAL-RELATED"/>
    <property type="match status" value="1"/>
</dbReference>
<dbReference type="GO" id="GO:0016705">
    <property type="term" value="F:oxidoreductase activity, acting on paired donors, with incorporation or reduction of molecular oxygen"/>
    <property type="evidence" value="ECO:0007669"/>
    <property type="project" value="InterPro"/>
</dbReference>
<evidence type="ECO:0000256" key="9">
    <source>
        <dbReference type="PIRSR" id="PIRSR602401-1"/>
    </source>
</evidence>